<organism evidence="2 3">
    <name type="scientific">Sporisorium scitamineum</name>
    <dbReference type="NCBI Taxonomy" id="49012"/>
    <lineage>
        <taxon>Eukaryota</taxon>
        <taxon>Fungi</taxon>
        <taxon>Dikarya</taxon>
        <taxon>Basidiomycota</taxon>
        <taxon>Ustilaginomycotina</taxon>
        <taxon>Ustilaginomycetes</taxon>
        <taxon>Ustilaginales</taxon>
        <taxon>Ustilaginaceae</taxon>
        <taxon>Sporisorium</taxon>
    </lineage>
</organism>
<name>A0A0F7SDH1_9BASI</name>
<accession>A0A0F7SDH1</accession>
<proteinExistence type="predicted"/>
<evidence type="ECO:0000313" key="3">
    <source>
        <dbReference type="Proteomes" id="UP000242770"/>
    </source>
</evidence>
<dbReference type="AlphaFoldDB" id="A0A0F7SDH1"/>
<evidence type="ECO:0000256" key="1">
    <source>
        <dbReference type="SAM" id="MobiDB-lite"/>
    </source>
</evidence>
<protein>
    <submittedName>
        <fullName evidence="2">Uncharacterized protein</fullName>
    </submittedName>
</protein>
<sequence length="37" mass="4065">MSAPEKKQEADFTSESLRSKKSPEMPPISPRPPACCC</sequence>
<keyword evidence="3" id="KW-1185">Reference proteome</keyword>
<feature type="compositionally biased region" description="Pro residues" evidence="1">
    <location>
        <begin position="24"/>
        <end position="37"/>
    </location>
</feature>
<dbReference type="EMBL" id="CCFA01004812">
    <property type="protein sequence ID" value="CDW99535.1"/>
    <property type="molecule type" value="Genomic_DNA"/>
</dbReference>
<feature type="region of interest" description="Disordered" evidence="1">
    <location>
        <begin position="1"/>
        <end position="37"/>
    </location>
</feature>
<dbReference type="Proteomes" id="UP000242770">
    <property type="component" value="Unassembled WGS sequence"/>
</dbReference>
<evidence type="ECO:0000313" key="2">
    <source>
        <dbReference type="EMBL" id="CDW99535.1"/>
    </source>
</evidence>
<reference evidence="3" key="1">
    <citation type="submission" date="2014-06" db="EMBL/GenBank/DDBJ databases">
        <authorList>
            <person name="Berkman P.J."/>
        </authorList>
    </citation>
    <scope>NUCLEOTIDE SEQUENCE [LARGE SCALE GENOMIC DNA]</scope>
</reference>
<feature type="compositionally biased region" description="Basic and acidic residues" evidence="1">
    <location>
        <begin position="1"/>
        <end position="10"/>
    </location>
</feature>
<gene>
    <name evidence="2" type="primary">SSCI78920.1</name>
</gene>